<feature type="transmembrane region" description="Helical" evidence="14">
    <location>
        <begin position="259"/>
        <end position="278"/>
    </location>
</feature>
<evidence type="ECO:0000256" key="10">
    <source>
        <dbReference type="ARBA" id="ARBA00023251"/>
    </source>
</evidence>
<evidence type="ECO:0000313" key="15">
    <source>
        <dbReference type="EMBL" id="MBU3845201.1"/>
    </source>
</evidence>
<dbReference type="GO" id="GO:0008360">
    <property type="term" value="P:regulation of cell shape"/>
    <property type="evidence" value="ECO:0007669"/>
    <property type="project" value="UniProtKB-KW"/>
</dbReference>
<evidence type="ECO:0000256" key="8">
    <source>
        <dbReference type="ARBA" id="ARBA00022989"/>
    </source>
</evidence>
<dbReference type="PANTHER" id="PTHR30622:SF4">
    <property type="entry name" value="UNDECAPRENYL-DIPHOSPHATASE"/>
    <property type="match status" value="1"/>
</dbReference>
<dbReference type="NCBIfam" id="NF001393">
    <property type="entry name" value="PRK00281.2-4"/>
    <property type="match status" value="1"/>
</dbReference>
<evidence type="ECO:0000256" key="3">
    <source>
        <dbReference type="ARBA" id="ARBA00012374"/>
    </source>
</evidence>
<feature type="transmembrane region" description="Helical" evidence="14">
    <location>
        <begin position="113"/>
        <end position="134"/>
    </location>
</feature>
<keyword evidence="5 14" id="KW-1003">Cell membrane</keyword>
<proteinExistence type="inferred from homology"/>
<dbReference type="Proteomes" id="UP000733611">
    <property type="component" value="Unassembled WGS sequence"/>
</dbReference>
<dbReference type="PANTHER" id="PTHR30622">
    <property type="entry name" value="UNDECAPRENYL-DIPHOSPHATASE"/>
    <property type="match status" value="1"/>
</dbReference>
<sequence>MTITHIVVLALLQGITEFLPVSSSAHLIFPSQILGWPDQGLAFDVAVHIGTLLAVIFYYMSDLVQITTHTIESVIKRRQTPLSRLGWYIIIATIPAGLAGLLLEGYVSTVARSIHVIAYTTIGFGVLLGIASYINRKINWRTIINIEGQRADSLRQLTLQQAVIIGFAQALALIPGTSRSGITLTAGLFLGLRPEAAARFSFLLAIPIIIASGSLEGYKLITDQTIGANPVEMLIGAVISFVTAIIVINLFMRFISKSGMAVFVVYRILLGCALLYFFPA</sequence>
<evidence type="ECO:0000313" key="16">
    <source>
        <dbReference type="Proteomes" id="UP000733611"/>
    </source>
</evidence>
<evidence type="ECO:0000256" key="14">
    <source>
        <dbReference type="HAMAP-Rule" id="MF_01006"/>
    </source>
</evidence>
<dbReference type="Pfam" id="PF02673">
    <property type="entry name" value="BacA"/>
    <property type="match status" value="1"/>
</dbReference>
<organism evidence="15 16">
    <name type="scientific">Candidatus Anaerobiospirillum pullicola</name>
    <dbReference type="NCBI Taxonomy" id="2838451"/>
    <lineage>
        <taxon>Bacteria</taxon>
        <taxon>Pseudomonadati</taxon>
        <taxon>Pseudomonadota</taxon>
        <taxon>Gammaproteobacteria</taxon>
        <taxon>Aeromonadales</taxon>
        <taxon>Succinivibrionaceae</taxon>
        <taxon>Anaerobiospirillum</taxon>
    </lineage>
</organism>
<evidence type="ECO:0000256" key="11">
    <source>
        <dbReference type="ARBA" id="ARBA00032707"/>
    </source>
</evidence>
<comment type="similarity">
    <text evidence="2 14">Belongs to the UppP family.</text>
</comment>
<dbReference type="NCBIfam" id="TIGR00753">
    <property type="entry name" value="undec_PP_bacA"/>
    <property type="match status" value="1"/>
</dbReference>
<evidence type="ECO:0000256" key="13">
    <source>
        <dbReference type="ARBA" id="ARBA00047594"/>
    </source>
</evidence>
<feature type="transmembrane region" description="Helical" evidence="14">
    <location>
        <begin position="200"/>
        <end position="221"/>
    </location>
</feature>
<evidence type="ECO:0000256" key="2">
    <source>
        <dbReference type="ARBA" id="ARBA00010621"/>
    </source>
</evidence>
<dbReference type="GO" id="GO:0005886">
    <property type="term" value="C:plasma membrane"/>
    <property type="evidence" value="ECO:0007669"/>
    <property type="project" value="UniProtKB-SubCell"/>
</dbReference>
<evidence type="ECO:0000256" key="1">
    <source>
        <dbReference type="ARBA" id="ARBA00004651"/>
    </source>
</evidence>
<evidence type="ECO:0000256" key="6">
    <source>
        <dbReference type="ARBA" id="ARBA00022692"/>
    </source>
</evidence>
<evidence type="ECO:0000256" key="4">
    <source>
        <dbReference type="ARBA" id="ARBA00021581"/>
    </source>
</evidence>
<feature type="transmembrane region" description="Helical" evidence="14">
    <location>
        <begin position="233"/>
        <end position="252"/>
    </location>
</feature>
<dbReference type="AlphaFoldDB" id="A0A948X276"/>
<name>A0A948X276_9GAMM</name>
<feature type="transmembrane region" description="Helical" evidence="14">
    <location>
        <begin position="85"/>
        <end position="107"/>
    </location>
</feature>
<dbReference type="EMBL" id="JAHLFE010000209">
    <property type="protein sequence ID" value="MBU3845201.1"/>
    <property type="molecule type" value="Genomic_DNA"/>
</dbReference>
<comment type="miscellaneous">
    <text evidence="14">Bacitracin is thought to be involved in the inhibition of peptidoglycan synthesis by sequestering undecaprenyl diphosphate, thereby reducing the pool of lipid carrier available.</text>
</comment>
<keyword evidence="9 14" id="KW-0472">Membrane</keyword>
<keyword evidence="10 14" id="KW-0046">Antibiotic resistance</keyword>
<evidence type="ECO:0000256" key="5">
    <source>
        <dbReference type="ARBA" id="ARBA00022475"/>
    </source>
</evidence>
<accession>A0A948X276</accession>
<dbReference type="GO" id="GO:0046677">
    <property type="term" value="P:response to antibiotic"/>
    <property type="evidence" value="ECO:0007669"/>
    <property type="project" value="UniProtKB-UniRule"/>
</dbReference>
<reference evidence="15" key="1">
    <citation type="journal article" date="2021" name="PeerJ">
        <title>Extensive microbial diversity within the chicken gut microbiome revealed by metagenomics and culture.</title>
        <authorList>
            <person name="Gilroy R."/>
            <person name="Ravi A."/>
            <person name="Getino M."/>
            <person name="Pursley I."/>
            <person name="Horton D.L."/>
            <person name="Alikhan N.F."/>
            <person name="Baker D."/>
            <person name="Gharbi K."/>
            <person name="Hall N."/>
            <person name="Watson M."/>
            <person name="Adriaenssens E.M."/>
            <person name="Foster-Nyarko E."/>
            <person name="Jarju S."/>
            <person name="Secka A."/>
            <person name="Antonio M."/>
            <person name="Oren A."/>
            <person name="Chaudhuri R.R."/>
            <person name="La Ragione R."/>
            <person name="Hildebrand F."/>
            <person name="Pallen M.J."/>
        </authorList>
    </citation>
    <scope>NUCLEOTIDE SEQUENCE</scope>
    <source>
        <strain evidence="15">378</strain>
    </source>
</reference>
<comment type="caution">
    <text evidence="15">The sequence shown here is derived from an EMBL/GenBank/DDBJ whole genome shotgun (WGS) entry which is preliminary data.</text>
</comment>
<keyword evidence="14" id="KW-0133">Cell shape</keyword>
<comment type="catalytic activity">
    <reaction evidence="13 14">
        <text>di-trans,octa-cis-undecaprenyl diphosphate + H2O = di-trans,octa-cis-undecaprenyl phosphate + phosphate + H(+)</text>
        <dbReference type="Rhea" id="RHEA:28094"/>
        <dbReference type="ChEBI" id="CHEBI:15377"/>
        <dbReference type="ChEBI" id="CHEBI:15378"/>
        <dbReference type="ChEBI" id="CHEBI:43474"/>
        <dbReference type="ChEBI" id="CHEBI:58405"/>
        <dbReference type="ChEBI" id="CHEBI:60392"/>
        <dbReference type="EC" id="3.6.1.27"/>
    </reaction>
</comment>
<keyword evidence="14" id="KW-0573">Peptidoglycan synthesis</keyword>
<evidence type="ECO:0000256" key="7">
    <source>
        <dbReference type="ARBA" id="ARBA00022801"/>
    </source>
</evidence>
<evidence type="ECO:0000256" key="9">
    <source>
        <dbReference type="ARBA" id="ARBA00023136"/>
    </source>
</evidence>
<keyword evidence="7 14" id="KW-0378">Hydrolase</keyword>
<dbReference type="EC" id="3.6.1.27" evidence="3 14"/>
<comment type="function">
    <text evidence="14">Catalyzes the dephosphorylation of undecaprenyl diphosphate (UPP). Confers resistance to bacitracin.</text>
</comment>
<feature type="transmembrane region" description="Helical" evidence="14">
    <location>
        <begin position="41"/>
        <end position="60"/>
    </location>
</feature>
<keyword evidence="6 14" id="KW-0812">Transmembrane</keyword>
<evidence type="ECO:0000256" key="12">
    <source>
        <dbReference type="ARBA" id="ARBA00032932"/>
    </source>
</evidence>
<keyword evidence="14" id="KW-0961">Cell wall biogenesis/degradation</keyword>
<gene>
    <name evidence="14" type="primary">uppP</name>
    <name evidence="15" type="ORF">H9847_10145</name>
</gene>
<protein>
    <recommendedName>
        <fullName evidence="4 14">Undecaprenyl-diphosphatase</fullName>
        <ecNumber evidence="3 14">3.6.1.27</ecNumber>
    </recommendedName>
    <alternativeName>
        <fullName evidence="12 14">Bacitracin resistance protein</fullName>
    </alternativeName>
    <alternativeName>
        <fullName evidence="11 14">Undecaprenyl pyrophosphate phosphatase</fullName>
    </alternativeName>
</protein>
<dbReference type="GO" id="GO:0071555">
    <property type="term" value="P:cell wall organization"/>
    <property type="evidence" value="ECO:0007669"/>
    <property type="project" value="UniProtKB-KW"/>
</dbReference>
<comment type="subcellular location">
    <subcellularLocation>
        <location evidence="1 14">Cell membrane</location>
        <topology evidence="1 14">Multi-pass membrane protein</topology>
    </subcellularLocation>
</comment>
<dbReference type="HAMAP" id="MF_01006">
    <property type="entry name" value="Undec_diphosphatase"/>
    <property type="match status" value="1"/>
</dbReference>
<keyword evidence="8 14" id="KW-1133">Transmembrane helix</keyword>
<dbReference type="GO" id="GO:0050380">
    <property type="term" value="F:undecaprenyl-diphosphatase activity"/>
    <property type="evidence" value="ECO:0007669"/>
    <property type="project" value="UniProtKB-UniRule"/>
</dbReference>
<dbReference type="InterPro" id="IPR003824">
    <property type="entry name" value="UppP"/>
</dbReference>
<reference evidence="15" key="2">
    <citation type="submission" date="2021-04" db="EMBL/GenBank/DDBJ databases">
        <authorList>
            <person name="Gilroy R."/>
        </authorList>
    </citation>
    <scope>NUCLEOTIDE SEQUENCE</scope>
    <source>
        <strain evidence="15">378</strain>
    </source>
</reference>
<dbReference type="GO" id="GO:0009252">
    <property type="term" value="P:peptidoglycan biosynthetic process"/>
    <property type="evidence" value="ECO:0007669"/>
    <property type="project" value="UniProtKB-KW"/>
</dbReference>